<dbReference type="CTD" id="20206887"/>
<dbReference type="InParanoid" id="T1FDI8"/>
<protein>
    <submittedName>
        <fullName evidence="1 2">Uncharacterized protein</fullName>
    </submittedName>
</protein>
<dbReference type="Proteomes" id="UP000015101">
    <property type="component" value="Unassembled WGS sequence"/>
</dbReference>
<dbReference type="EMBL" id="AMQM01006525">
    <property type="status" value="NOT_ANNOTATED_CDS"/>
    <property type="molecule type" value="Genomic_DNA"/>
</dbReference>
<evidence type="ECO:0000313" key="2">
    <source>
        <dbReference type="EnsemblMetazoa" id="HelroP178662"/>
    </source>
</evidence>
<reference evidence="1 3" key="2">
    <citation type="journal article" date="2013" name="Nature">
        <title>Insights into bilaterian evolution from three spiralian genomes.</title>
        <authorList>
            <person name="Simakov O."/>
            <person name="Marletaz F."/>
            <person name="Cho S.J."/>
            <person name="Edsinger-Gonzales E."/>
            <person name="Havlak P."/>
            <person name="Hellsten U."/>
            <person name="Kuo D.H."/>
            <person name="Larsson T."/>
            <person name="Lv J."/>
            <person name="Arendt D."/>
            <person name="Savage R."/>
            <person name="Osoegawa K."/>
            <person name="de Jong P."/>
            <person name="Grimwood J."/>
            <person name="Chapman J.A."/>
            <person name="Shapiro H."/>
            <person name="Aerts A."/>
            <person name="Otillar R.P."/>
            <person name="Terry A.Y."/>
            <person name="Boore J.L."/>
            <person name="Grigoriev I.V."/>
            <person name="Lindberg D.R."/>
            <person name="Seaver E.C."/>
            <person name="Weisblat D.A."/>
            <person name="Putnam N.H."/>
            <person name="Rokhsar D.S."/>
        </authorList>
    </citation>
    <scope>NUCLEOTIDE SEQUENCE</scope>
</reference>
<reference evidence="2" key="3">
    <citation type="submission" date="2015-06" db="UniProtKB">
        <authorList>
            <consortium name="EnsemblMetazoa"/>
        </authorList>
    </citation>
    <scope>IDENTIFICATION</scope>
</reference>
<dbReference type="RefSeq" id="XP_009025003.1">
    <property type="nucleotide sequence ID" value="XM_009026755.1"/>
</dbReference>
<dbReference type="EnsemblMetazoa" id="HelroT178662">
    <property type="protein sequence ID" value="HelroP178662"/>
    <property type="gene ID" value="HelroG178662"/>
</dbReference>
<proteinExistence type="predicted"/>
<gene>
    <name evidence="2" type="primary">20206887</name>
    <name evidence="1" type="ORF">HELRODRAFT_178662</name>
</gene>
<dbReference type="HOGENOM" id="CLU_2040614_0_0_1"/>
<evidence type="ECO:0000313" key="1">
    <source>
        <dbReference type="EMBL" id="ESN96862.1"/>
    </source>
</evidence>
<dbReference type="EMBL" id="KB097487">
    <property type="protein sequence ID" value="ESN96862.1"/>
    <property type="molecule type" value="Genomic_DNA"/>
</dbReference>
<keyword evidence="3" id="KW-1185">Reference proteome</keyword>
<dbReference type="AlphaFoldDB" id="T1FDI8"/>
<reference evidence="3" key="1">
    <citation type="submission" date="2012-12" db="EMBL/GenBank/DDBJ databases">
        <authorList>
            <person name="Hellsten U."/>
            <person name="Grimwood J."/>
            <person name="Chapman J.A."/>
            <person name="Shapiro H."/>
            <person name="Aerts A."/>
            <person name="Otillar R.P."/>
            <person name="Terry A.Y."/>
            <person name="Boore J.L."/>
            <person name="Simakov O."/>
            <person name="Marletaz F."/>
            <person name="Cho S.-J."/>
            <person name="Edsinger-Gonzales E."/>
            <person name="Havlak P."/>
            <person name="Kuo D.-H."/>
            <person name="Larsson T."/>
            <person name="Lv J."/>
            <person name="Arendt D."/>
            <person name="Savage R."/>
            <person name="Osoegawa K."/>
            <person name="de Jong P."/>
            <person name="Lindberg D.R."/>
            <person name="Seaver E.C."/>
            <person name="Weisblat D.A."/>
            <person name="Putnam N.H."/>
            <person name="Grigoriev I.V."/>
            <person name="Rokhsar D.S."/>
        </authorList>
    </citation>
    <scope>NUCLEOTIDE SEQUENCE</scope>
</reference>
<evidence type="ECO:0000313" key="3">
    <source>
        <dbReference type="Proteomes" id="UP000015101"/>
    </source>
</evidence>
<dbReference type="GeneID" id="20206887"/>
<dbReference type="KEGG" id="hro:HELRODRAFT_178662"/>
<accession>T1FDI8</accession>
<sequence>MIEGSNIFGNILHVVKLHGGKYVLQITKDNKLYVSYLNEPHISVYKHNFFERNHGYITNPPEQYIPAYYDISQNHIISNHLASNLTNTTTSPSTSNNITVIVNILSRFGSSSKNYVFLYRQ</sequence>
<name>T1FDI8_HELRO</name>
<organism evidence="2 3">
    <name type="scientific">Helobdella robusta</name>
    <name type="common">Californian leech</name>
    <dbReference type="NCBI Taxonomy" id="6412"/>
    <lineage>
        <taxon>Eukaryota</taxon>
        <taxon>Metazoa</taxon>
        <taxon>Spiralia</taxon>
        <taxon>Lophotrochozoa</taxon>
        <taxon>Annelida</taxon>
        <taxon>Clitellata</taxon>
        <taxon>Hirudinea</taxon>
        <taxon>Rhynchobdellida</taxon>
        <taxon>Glossiphoniidae</taxon>
        <taxon>Helobdella</taxon>
    </lineage>
</organism>